<gene>
    <name evidence="1" type="ORF">FO013_17440</name>
</gene>
<sequence length="291" mass="29337">MIRSLVSSAVAGLLGYTATKAILSSKLRTHDKVVRTNHAGHDVSLVEGPAVTAGLLAGSFLIEAPRQRAATLLVTTVAGGLGAVDDFLESGDSKGLRGHLSALAQGQITTGGLKVIGIPLASIAAATILRTGTCTSSGGLFSSNSTTADQTWFGSTVDVVVTGGVIAGTANLFNLLDLRPGRALKAGLLTLSFMPHKHGLTWAPSAAIAGATAAAWPDDLDGAVMLGDTGANALGAALGTIVAENSTATQRVLVLSGLVGLTLLSEKVSFTSIIESTPGLREIDAFGREAV</sequence>
<comment type="caution">
    <text evidence="1">The sequence shown here is derived from an EMBL/GenBank/DDBJ whole genome shotgun (WGS) entry which is preliminary data.</text>
</comment>
<dbReference type="RefSeq" id="WP_143923827.1">
    <property type="nucleotide sequence ID" value="NZ_VLTK01000011.1"/>
</dbReference>
<evidence type="ECO:0000313" key="2">
    <source>
        <dbReference type="Proteomes" id="UP000316406"/>
    </source>
</evidence>
<evidence type="ECO:0008006" key="3">
    <source>
        <dbReference type="Google" id="ProtNLM"/>
    </source>
</evidence>
<dbReference type="OrthoDB" id="2679245at2"/>
<name>A0A556C893_BREAU</name>
<keyword evidence="2" id="KW-1185">Reference proteome</keyword>
<dbReference type="Proteomes" id="UP000316406">
    <property type="component" value="Unassembled WGS sequence"/>
</dbReference>
<proteinExistence type="predicted"/>
<dbReference type="AlphaFoldDB" id="A0A556C893"/>
<evidence type="ECO:0000313" key="1">
    <source>
        <dbReference type="EMBL" id="TSI13667.1"/>
    </source>
</evidence>
<reference evidence="1 2" key="1">
    <citation type="submission" date="2019-07" db="EMBL/GenBank/DDBJ databases">
        <title>Draft genome sequence of Brevibacterium aurantiacum XU54 isolated from Xinjiang China.</title>
        <authorList>
            <person name="Xu X."/>
        </authorList>
    </citation>
    <scope>NUCLEOTIDE SEQUENCE [LARGE SCALE GENOMIC DNA]</scope>
    <source>
        <strain evidence="1 2">XU54</strain>
    </source>
</reference>
<dbReference type="EMBL" id="VLTK01000011">
    <property type="protein sequence ID" value="TSI13667.1"/>
    <property type="molecule type" value="Genomic_DNA"/>
</dbReference>
<organism evidence="1 2">
    <name type="scientific">Brevibacterium aurantiacum</name>
    <dbReference type="NCBI Taxonomy" id="273384"/>
    <lineage>
        <taxon>Bacteria</taxon>
        <taxon>Bacillati</taxon>
        <taxon>Actinomycetota</taxon>
        <taxon>Actinomycetes</taxon>
        <taxon>Micrococcales</taxon>
        <taxon>Brevibacteriaceae</taxon>
        <taxon>Brevibacterium</taxon>
    </lineage>
</organism>
<accession>A0A556C893</accession>
<protein>
    <recommendedName>
        <fullName evidence="3">Glycosyl transferase family 4</fullName>
    </recommendedName>
</protein>